<gene>
    <name evidence="2" type="ORF">K1F36_11275</name>
</gene>
<dbReference type="Pfam" id="PF17293">
    <property type="entry name" value="Arm-DNA-bind_5"/>
    <property type="match status" value="1"/>
</dbReference>
<dbReference type="EMBL" id="JAHZSV010000014">
    <property type="protein sequence ID" value="MBW8200413.1"/>
    <property type="molecule type" value="Genomic_DNA"/>
</dbReference>
<proteinExistence type="predicted"/>
<dbReference type="Proteomes" id="UP001196136">
    <property type="component" value="Unassembled WGS sequence"/>
</dbReference>
<keyword evidence="3" id="KW-1185">Reference proteome</keyword>
<comment type="caution">
    <text evidence="2">The sequence shown here is derived from an EMBL/GenBank/DDBJ whole genome shotgun (WGS) entry which is preliminary data.</text>
</comment>
<reference evidence="2 3" key="1">
    <citation type="submission" date="2021-08" db="EMBL/GenBank/DDBJ databases">
        <title>Muricauda profundi sp. nov., a marine bacterium isolated from deep seawater of the Mariana Trench.</title>
        <authorList>
            <person name="Wei Y."/>
        </authorList>
    </citation>
    <scope>NUCLEOTIDE SEQUENCE [LARGE SCALE GENOMIC DNA]</scope>
    <source>
        <strain evidence="2 3">W52</strain>
    </source>
</reference>
<protein>
    <recommendedName>
        <fullName evidence="1">Arm DNA-binding domain-containing protein</fullName>
    </recommendedName>
</protein>
<dbReference type="RefSeq" id="WP_220113910.1">
    <property type="nucleotide sequence ID" value="NZ_JAHZSV010000014.1"/>
</dbReference>
<dbReference type="InterPro" id="IPR035386">
    <property type="entry name" value="Arm-DNA-bind_5"/>
</dbReference>
<feature type="domain" description="Arm DNA-binding" evidence="1">
    <location>
        <begin position="13"/>
        <end position="73"/>
    </location>
</feature>
<evidence type="ECO:0000259" key="1">
    <source>
        <dbReference type="Pfam" id="PF17293"/>
    </source>
</evidence>
<organism evidence="2 3">
    <name type="scientific">Flagellimonas abyssi</name>
    <dbReference type="NCBI Taxonomy" id="2864871"/>
    <lineage>
        <taxon>Bacteria</taxon>
        <taxon>Pseudomonadati</taxon>
        <taxon>Bacteroidota</taxon>
        <taxon>Flavobacteriia</taxon>
        <taxon>Flavobacteriales</taxon>
        <taxon>Flavobacteriaceae</taxon>
        <taxon>Flagellimonas</taxon>
    </lineage>
</organism>
<sequence length="90" mass="10261">MRSTKTFSILIWQYAQRADANNEANLYARISLNGKKANISLKKKLNVNSWDSKKQRAKGTKASARYLNEYLEEVGVEDLLSPHIHASHQT</sequence>
<evidence type="ECO:0000313" key="2">
    <source>
        <dbReference type="EMBL" id="MBW8200413.1"/>
    </source>
</evidence>
<evidence type="ECO:0000313" key="3">
    <source>
        <dbReference type="Proteomes" id="UP001196136"/>
    </source>
</evidence>
<accession>A0ABS7ES34</accession>
<name>A0ABS7ES34_9FLAO</name>